<keyword evidence="5" id="KW-0862">Zinc</keyword>
<dbReference type="AlphaFoldDB" id="G7V8D3"/>
<dbReference type="EMBL" id="CP003096">
    <property type="protein sequence ID" value="AER66295.1"/>
    <property type="molecule type" value="Genomic_DNA"/>
</dbReference>
<feature type="binding site" evidence="5">
    <location>
        <position position="88"/>
    </location>
    <ligand>
        <name>Zn(2+)</name>
        <dbReference type="ChEBI" id="CHEBI:29105"/>
    </ligand>
</feature>
<dbReference type="InterPro" id="IPR046342">
    <property type="entry name" value="CBS_dom_sf"/>
</dbReference>
<evidence type="ECO:0000259" key="8">
    <source>
        <dbReference type="PROSITE" id="PS51371"/>
    </source>
</evidence>
<dbReference type="InterPro" id="IPR046348">
    <property type="entry name" value="SIS_dom_sf"/>
</dbReference>
<dbReference type="InterPro" id="IPR000644">
    <property type="entry name" value="CBS_dom"/>
</dbReference>
<dbReference type="Gene3D" id="3.40.50.10490">
    <property type="entry name" value="Glucose-6-phosphate isomerase like protein, domain 1"/>
    <property type="match status" value="1"/>
</dbReference>
<dbReference type="InterPro" id="IPR035474">
    <property type="entry name" value="SIS_Kpsf"/>
</dbReference>
<dbReference type="STRING" id="580340.Tlie_0560"/>
<gene>
    <name evidence="10" type="ordered locus">Tlie_0560</name>
</gene>
<dbReference type="GO" id="GO:1901135">
    <property type="term" value="P:carbohydrate derivative metabolic process"/>
    <property type="evidence" value="ECO:0007669"/>
    <property type="project" value="InterPro"/>
</dbReference>
<dbReference type="Gene3D" id="3.10.580.10">
    <property type="entry name" value="CBS-domain"/>
    <property type="match status" value="1"/>
</dbReference>
<feature type="domain" description="CBS" evidence="8">
    <location>
        <begin position="284"/>
        <end position="335"/>
    </location>
</feature>
<dbReference type="KEGG" id="tli:Tlie_0560"/>
<feature type="domain" description="SIS" evidence="9">
    <location>
        <begin position="47"/>
        <end position="190"/>
    </location>
</feature>
<feature type="site" description="Catalytically relevant" evidence="6">
    <location>
        <position position="65"/>
    </location>
</feature>
<keyword evidence="11" id="KW-1185">Reference proteome</keyword>
<dbReference type="GO" id="GO:0005975">
    <property type="term" value="P:carbohydrate metabolic process"/>
    <property type="evidence" value="ECO:0007669"/>
    <property type="project" value="InterPro"/>
</dbReference>
<proteinExistence type="inferred from homology"/>
<organism evidence="10 11">
    <name type="scientific">Thermovirga lienii (strain ATCC BAA-1197 / DSM 17291 / Cas60314)</name>
    <dbReference type="NCBI Taxonomy" id="580340"/>
    <lineage>
        <taxon>Bacteria</taxon>
        <taxon>Thermotogati</taxon>
        <taxon>Synergistota</taxon>
        <taxon>Synergistia</taxon>
        <taxon>Synergistales</taxon>
        <taxon>Thermovirgaceae</taxon>
        <taxon>Thermovirga</taxon>
    </lineage>
</organism>
<dbReference type="eggNOG" id="COG0794">
    <property type="taxonomic scope" value="Bacteria"/>
</dbReference>
<dbReference type="PROSITE" id="PS51371">
    <property type="entry name" value="CBS"/>
    <property type="match status" value="2"/>
</dbReference>
<dbReference type="FunFam" id="3.40.50.10490:FF:000011">
    <property type="entry name" value="Arabinose 5-phosphate isomerase"/>
    <property type="match status" value="1"/>
</dbReference>
<name>G7V8D3_THELD</name>
<reference evidence="10 11" key="2">
    <citation type="journal article" date="2012" name="Stand. Genomic Sci.">
        <title>Genome sequence of the moderately thermophilic, amino-acid-degrading and sulfur-reducing bacterium Thermovirga lienii type strain (Cas60314(T)).</title>
        <authorList>
            <person name="Goker M."/>
            <person name="Saunders E."/>
            <person name="Lapidus A."/>
            <person name="Nolan M."/>
            <person name="Lucas S."/>
            <person name="Hammon N."/>
            <person name="Deshpande S."/>
            <person name="Cheng J.F."/>
            <person name="Han C."/>
            <person name="Tapia R."/>
            <person name="Goodwin L.A."/>
            <person name="Pitluck S."/>
            <person name="Liolios K."/>
            <person name="Mavromatis K."/>
            <person name="Pagani I."/>
            <person name="Ivanova N."/>
            <person name="Mikhailova N."/>
            <person name="Pati A."/>
            <person name="Chen A."/>
            <person name="Palaniappan K."/>
            <person name="Land M."/>
            <person name="Chang Y.J."/>
            <person name="Jeffries C.D."/>
            <person name="Brambilla E.M."/>
            <person name="Rohde M."/>
            <person name="Spring S."/>
            <person name="Detter J.C."/>
            <person name="Woyke T."/>
            <person name="Bristow J."/>
            <person name="Eisen J.A."/>
            <person name="Markowitz V."/>
            <person name="Hugenholtz P."/>
            <person name="Kyrpides N.C."/>
            <person name="Klenk H.P."/>
        </authorList>
    </citation>
    <scope>NUCLEOTIDE SEQUENCE [LARGE SCALE GENOMIC DNA]</scope>
    <source>
        <strain evidence="11">ATCC BAA-1197 / DSM 17291 / Cas60314</strain>
    </source>
</reference>
<evidence type="ECO:0000313" key="11">
    <source>
        <dbReference type="Proteomes" id="UP000005868"/>
    </source>
</evidence>
<evidence type="ECO:0000256" key="2">
    <source>
        <dbReference type="ARBA" id="ARBA00022737"/>
    </source>
</evidence>
<dbReference type="PANTHER" id="PTHR42745:SF1">
    <property type="entry name" value="ARABINOSE 5-PHOSPHATE ISOMERASE KDSD"/>
    <property type="match status" value="1"/>
</dbReference>
<dbReference type="GO" id="GO:0046872">
    <property type="term" value="F:metal ion binding"/>
    <property type="evidence" value="ECO:0007669"/>
    <property type="project" value="UniProtKB-KW"/>
</dbReference>
<dbReference type="Pfam" id="PF01380">
    <property type="entry name" value="SIS"/>
    <property type="match status" value="1"/>
</dbReference>
<dbReference type="OrthoDB" id="9762536at2"/>
<dbReference type="InterPro" id="IPR001347">
    <property type="entry name" value="SIS_dom"/>
</dbReference>
<feature type="site" description="Catalytically relevant" evidence="6">
    <location>
        <position position="199"/>
    </location>
</feature>
<dbReference type="GO" id="GO:0019146">
    <property type="term" value="F:arabinose-5-phosphate isomerase activity"/>
    <property type="evidence" value="ECO:0007669"/>
    <property type="project" value="UniProtKB-EC"/>
</dbReference>
<dbReference type="CDD" id="cd04604">
    <property type="entry name" value="CBS_pair_SIS_assoc"/>
    <property type="match status" value="1"/>
</dbReference>
<dbReference type="eggNOG" id="COG0517">
    <property type="taxonomic scope" value="Bacteria"/>
</dbReference>
<feature type="domain" description="CBS" evidence="8">
    <location>
        <begin position="216"/>
        <end position="278"/>
    </location>
</feature>
<feature type="site" description="Catalytically relevant" evidence="6">
    <location>
        <position position="158"/>
    </location>
</feature>
<sequence>MIALPWERESKNLDDAYLQELGKRILISEAEEIQKAAQRLGSELVQAARTIHDASGRLVVVGMGKSGLIGRKIAATFASLGTPSFFLHAAEGAHGDLGMVCREDVGLFLSNSGETRETLEILPYFKRLGAVIIALTGNPASRLAKNADIVINTGVTSEADPLGLAPTSSTTLQLAVGDALAGMVTELRGIRKEDFAMFHPGGSLGRRLLLRVQDVMGSGERLPLVGPQTFVREAIFEMTSKGYGAAIVVDEAKRLLGIFTDGDLRRLLEDRGAQGMDLRIQEVMTKDPKSIHPEKLAVEAVHIMEELEISCLAVVEDDVVVGIVHIHDLLKAGVA</sequence>
<evidence type="ECO:0000259" key="9">
    <source>
        <dbReference type="PROSITE" id="PS51464"/>
    </source>
</evidence>
<dbReference type="SUPFAM" id="SSF53697">
    <property type="entry name" value="SIS domain"/>
    <property type="match status" value="1"/>
</dbReference>
<keyword evidence="3 7" id="KW-0129">CBS domain</keyword>
<dbReference type="Pfam" id="PF00571">
    <property type="entry name" value="CBS"/>
    <property type="match status" value="2"/>
</dbReference>
<keyword evidence="10" id="KW-0413">Isomerase</keyword>
<evidence type="ECO:0000256" key="3">
    <source>
        <dbReference type="ARBA" id="ARBA00023122"/>
    </source>
</evidence>
<dbReference type="GO" id="GO:0097367">
    <property type="term" value="F:carbohydrate derivative binding"/>
    <property type="evidence" value="ECO:0007669"/>
    <property type="project" value="InterPro"/>
</dbReference>
<evidence type="ECO:0000256" key="7">
    <source>
        <dbReference type="PROSITE-ProRule" id="PRU00703"/>
    </source>
</evidence>
<dbReference type="PIRSF" id="PIRSF004692">
    <property type="entry name" value="KdsD_KpsF"/>
    <property type="match status" value="1"/>
</dbReference>
<keyword evidence="2" id="KW-0677">Repeat</keyword>
<dbReference type="EC" id="5.3.1.13" evidence="10"/>
<protein>
    <submittedName>
        <fullName evidence="10">KpsF/GutQ family protein</fullName>
        <ecNumber evidence="10">5.3.1.13</ecNumber>
    </submittedName>
</protein>
<dbReference type="PANTHER" id="PTHR42745">
    <property type="match status" value="1"/>
</dbReference>
<reference evidence="11" key="1">
    <citation type="submission" date="2011-10" db="EMBL/GenBank/DDBJ databases">
        <title>The complete genome of chromosome of Thermovirga lienii DSM 17291.</title>
        <authorList>
            <consortium name="US DOE Joint Genome Institute (JGI-PGF)"/>
            <person name="Lucas S."/>
            <person name="Copeland A."/>
            <person name="Lapidus A."/>
            <person name="Glavina del Rio T."/>
            <person name="Dalin E."/>
            <person name="Tice H."/>
            <person name="Bruce D."/>
            <person name="Goodwin L."/>
            <person name="Pitluck S."/>
            <person name="Peters L."/>
            <person name="Mikhailova N."/>
            <person name="Saunders E."/>
            <person name="Kyrpides N."/>
            <person name="Mavromatis K."/>
            <person name="Ivanova N."/>
            <person name="Last F.I."/>
            <person name="Brettin T."/>
            <person name="Detter J.C."/>
            <person name="Han C."/>
            <person name="Larimer F."/>
            <person name="Land M."/>
            <person name="Hauser L."/>
            <person name="Markowitz V."/>
            <person name="Cheng J.-F."/>
            <person name="Hugenholtz P."/>
            <person name="Woyke T."/>
            <person name="Wu D."/>
            <person name="Spring S."/>
            <person name="Schroeder M."/>
            <person name="Brambilla E.-M."/>
            <person name="Klenk H.-P."/>
            <person name="Eisen J.A."/>
        </authorList>
    </citation>
    <scope>NUCLEOTIDE SEQUENCE [LARGE SCALE GENOMIC DNA]</scope>
    <source>
        <strain evidence="11">ATCC BAA-1197 / DSM 17291 / Cas60314</strain>
    </source>
</reference>
<dbReference type="CDD" id="cd05014">
    <property type="entry name" value="SIS_Kpsf"/>
    <property type="match status" value="1"/>
</dbReference>
<dbReference type="HOGENOM" id="CLU_040681_13_1_0"/>
<dbReference type="Proteomes" id="UP000005868">
    <property type="component" value="Chromosome"/>
</dbReference>
<evidence type="ECO:0000256" key="5">
    <source>
        <dbReference type="PIRSR" id="PIRSR004692-2"/>
    </source>
</evidence>
<dbReference type="SMART" id="SM00116">
    <property type="entry name" value="CBS"/>
    <property type="match status" value="2"/>
</dbReference>
<evidence type="ECO:0000313" key="10">
    <source>
        <dbReference type="EMBL" id="AER66295.1"/>
    </source>
</evidence>
<evidence type="ECO:0000256" key="6">
    <source>
        <dbReference type="PIRSR" id="PIRSR004692-3"/>
    </source>
</evidence>
<dbReference type="InterPro" id="IPR004800">
    <property type="entry name" value="KdsD/KpsF-type"/>
</dbReference>
<dbReference type="PROSITE" id="PS51464">
    <property type="entry name" value="SIS"/>
    <property type="match status" value="1"/>
</dbReference>
<accession>G7V8D3</accession>
<feature type="site" description="Catalytically relevant" evidence="6">
    <location>
        <position position="117"/>
    </location>
</feature>
<dbReference type="NCBIfam" id="TIGR00393">
    <property type="entry name" value="kpsF"/>
    <property type="match status" value="1"/>
</dbReference>
<keyword evidence="5" id="KW-0479">Metal-binding</keyword>
<evidence type="ECO:0000256" key="4">
    <source>
        <dbReference type="PIRNR" id="PIRNR004692"/>
    </source>
</evidence>
<comment type="similarity">
    <text evidence="1 4">Belongs to the SIS family. GutQ/KpsF subfamily.</text>
</comment>
<dbReference type="InterPro" id="IPR050986">
    <property type="entry name" value="GutQ/KpsF_isomerases"/>
</dbReference>
<evidence type="ECO:0000256" key="1">
    <source>
        <dbReference type="ARBA" id="ARBA00008165"/>
    </source>
</evidence>